<feature type="transmembrane region" description="Helical" evidence="8">
    <location>
        <begin position="122"/>
        <end position="144"/>
    </location>
</feature>
<keyword evidence="6 8" id="KW-1133">Transmembrane helix</keyword>
<feature type="transmembrane region" description="Helical" evidence="8">
    <location>
        <begin position="229"/>
        <end position="251"/>
    </location>
</feature>
<proteinExistence type="inferred from homology"/>
<keyword evidence="7 8" id="KW-0472">Membrane</keyword>
<dbReference type="EMBL" id="JAANOU010000001">
    <property type="protein sequence ID" value="NIH80533.1"/>
    <property type="molecule type" value="Genomic_DNA"/>
</dbReference>
<evidence type="ECO:0000256" key="6">
    <source>
        <dbReference type="ARBA" id="ARBA00022989"/>
    </source>
</evidence>
<feature type="transmembrane region" description="Helical" evidence="8">
    <location>
        <begin position="156"/>
        <end position="178"/>
    </location>
</feature>
<keyword evidence="3" id="KW-0813">Transport</keyword>
<dbReference type="Proteomes" id="UP000754495">
    <property type="component" value="Unassembled WGS sequence"/>
</dbReference>
<sequence>MTGGVLPAFAPIWALTGLGYLLGRFRVLGERAEEVLTRYVFTVAMPAVLFSTMLDTPLTALANPGAIAFLAGTVVVGGIGFALGRWVFRRKPAEWAVTGMASCYTNAANLGIPVTMQLFGSSAFTVVLILLQTLVLMPSLLALLESEAHTPGRSRWRALVALPVRTPVIAASLLGVLFRASGLHLPALAAQPLHLIAGAGVGTALLVLGMSLTSGGRAPVGDGTRRTELATVVALKLVAQPVITLGAGLLLGVPHPALAVAVVCAGLPTAQNVFIATSQYALDSRFVRDCVLVSTLLAMGSLSLLAWLVAGIG</sequence>
<evidence type="ECO:0000313" key="9">
    <source>
        <dbReference type="EMBL" id="NIH80533.1"/>
    </source>
</evidence>
<protein>
    <recommendedName>
        <fullName evidence="11">AEC family transporter</fullName>
    </recommendedName>
</protein>
<evidence type="ECO:0000256" key="4">
    <source>
        <dbReference type="ARBA" id="ARBA00022475"/>
    </source>
</evidence>
<feature type="transmembrane region" description="Helical" evidence="8">
    <location>
        <begin position="95"/>
        <end position="116"/>
    </location>
</feature>
<dbReference type="Gene3D" id="1.20.1530.20">
    <property type="match status" value="1"/>
</dbReference>
<feature type="transmembrane region" description="Helical" evidence="8">
    <location>
        <begin position="190"/>
        <end position="208"/>
    </location>
</feature>
<accession>A0ABX0SVI2</accession>
<dbReference type="PANTHER" id="PTHR36838">
    <property type="entry name" value="AUXIN EFFLUX CARRIER FAMILY PROTEIN"/>
    <property type="match status" value="1"/>
</dbReference>
<dbReference type="Pfam" id="PF03547">
    <property type="entry name" value="Mem_trans"/>
    <property type="match status" value="1"/>
</dbReference>
<gene>
    <name evidence="9" type="ORF">FHX46_003063</name>
</gene>
<keyword evidence="10" id="KW-1185">Reference proteome</keyword>
<comment type="similarity">
    <text evidence="2">Belongs to the auxin efflux carrier (TC 2.A.69) family.</text>
</comment>
<organism evidence="9 10">
    <name type="scientific">Amycolatopsis viridis</name>
    <dbReference type="NCBI Taxonomy" id="185678"/>
    <lineage>
        <taxon>Bacteria</taxon>
        <taxon>Bacillati</taxon>
        <taxon>Actinomycetota</taxon>
        <taxon>Actinomycetes</taxon>
        <taxon>Pseudonocardiales</taxon>
        <taxon>Pseudonocardiaceae</taxon>
        <taxon>Amycolatopsis</taxon>
    </lineage>
</organism>
<dbReference type="RefSeq" id="WP_167114922.1">
    <property type="nucleotide sequence ID" value="NZ_JAANOU010000001.1"/>
</dbReference>
<evidence type="ECO:0000256" key="5">
    <source>
        <dbReference type="ARBA" id="ARBA00022692"/>
    </source>
</evidence>
<comment type="subcellular location">
    <subcellularLocation>
        <location evidence="1">Cell membrane</location>
        <topology evidence="1">Multi-pass membrane protein</topology>
    </subcellularLocation>
</comment>
<evidence type="ECO:0000256" key="8">
    <source>
        <dbReference type="SAM" id="Phobius"/>
    </source>
</evidence>
<reference evidence="9 10" key="1">
    <citation type="submission" date="2020-03" db="EMBL/GenBank/DDBJ databases">
        <title>Sequencing the genomes of 1000 actinobacteria strains.</title>
        <authorList>
            <person name="Klenk H.-P."/>
        </authorList>
    </citation>
    <scope>NUCLEOTIDE SEQUENCE [LARGE SCALE GENOMIC DNA]</scope>
    <source>
        <strain evidence="9 10">DSM 45668</strain>
    </source>
</reference>
<feature type="transmembrane region" description="Helical" evidence="8">
    <location>
        <begin position="35"/>
        <end position="54"/>
    </location>
</feature>
<evidence type="ECO:0000256" key="7">
    <source>
        <dbReference type="ARBA" id="ARBA00023136"/>
    </source>
</evidence>
<keyword evidence="5 8" id="KW-0812">Transmembrane</keyword>
<feature type="transmembrane region" description="Helical" evidence="8">
    <location>
        <begin position="257"/>
        <end position="278"/>
    </location>
</feature>
<evidence type="ECO:0000313" key="10">
    <source>
        <dbReference type="Proteomes" id="UP000754495"/>
    </source>
</evidence>
<feature type="transmembrane region" description="Helical" evidence="8">
    <location>
        <begin position="290"/>
        <end position="310"/>
    </location>
</feature>
<comment type="caution">
    <text evidence="9">The sequence shown here is derived from an EMBL/GenBank/DDBJ whole genome shotgun (WGS) entry which is preliminary data.</text>
</comment>
<evidence type="ECO:0000256" key="1">
    <source>
        <dbReference type="ARBA" id="ARBA00004651"/>
    </source>
</evidence>
<dbReference type="InterPro" id="IPR038770">
    <property type="entry name" value="Na+/solute_symporter_sf"/>
</dbReference>
<dbReference type="InterPro" id="IPR004776">
    <property type="entry name" value="Mem_transp_PIN-like"/>
</dbReference>
<keyword evidence="4" id="KW-1003">Cell membrane</keyword>
<evidence type="ECO:0000256" key="3">
    <source>
        <dbReference type="ARBA" id="ARBA00022448"/>
    </source>
</evidence>
<evidence type="ECO:0008006" key="11">
    <source>
        <dbReference type="Google" id="ProtNLM"/>
    </source>
</evidence>
<name>A0ABX0SVI2_9PSEU</name>
<feature type="transmembrane region" description="Helical" evidence="8">
    <location>
        <begin position="6"/>
        <end position="23"/>
    </location>
</feature>
<feature type="transmembrane region" description="Helical" evidence="8">
    <location>
        <begin position="66"/>
        <end position="88"/>
    </location>
</feature>
<evidence type="ECO:0000256" key="2">
    <source>
        <dbReference type="ARBA" id="ARBA00010145"/>
    </source>
</evidence>
<dbReference type="PANTHER" id="PTHR36838:SF3">
    <property type="entry name" value="TRANSPORTER AUXIN EFFLUX CARRIER EC FAMILY"/>
    <property type="match status" value="1"/>
</dbReference>